<sequence length="31" mass="3773">MSKHLQSMLRYWSWREGERSQALCTSRKMGE</sequence>
<protein>
    <submittedName>
        <fullName evidence="1">Uncharacterized protein</fullName>
    </submittedName>
</protein>
<dbReference type="EMBL" id="HG002147">
    <property type="protein sequence ID" value="CDF40251.1"/>
    <property type="molecule type" value="Genomic_DNA"/>
</dbReference>
<keyword evidence="2" id="KW-1185">Reference proteome</keyword>
<proteinExistence type="predicted"/>
<reference evidence="2" key="1">
    <citation type="journal article" date="2013" name="Proc. Natl. Acad. Sci. U.S.A.">
        <title>Genome structure and metabolic features in the red seaweed Chondrus crispus shed light on evolution of the Archaeplastida.</title>
        <authorList>
            <person name="Collen J."/>
            <person name="Porcel B."/>
            <person name="Carre W."/>
            <person name="Ball S.G."/>
            <person name="Chaparro C."/>
            <person name="Tonon T."/>
            <person name="Barbeyron T."/>
            <person name="Michel G."/>
            <person name="Noel B."/>
            <person name="Valentin K."/>
            <person name="Elias M."/>
            <person name="Artiguenave F."/>
            <person name="Arun A."/>
            <person name="Aury J.M."/>
            <person name="Barbosa-Neto J.F."/>
            <person name="Bothwell J.H."/>
            <person name="Bouget F.Y."/>
            <person name="Brillet L."/>
            <person name="Cabello-Hurtado F."/>
            <person name="Capella-Gutierrez S."/>
            <person name="Charrier B."/>
            <person name="Cladiere L."/>
            <person name="Cock J.M."/>
            <person name="Coelho S.M."/>
            <person name="Colleoni C."/>
            <person name="Czjzek M."/>
            <person name="Da Silva C."/>
            <person name="Delage L."/>
            <person name="Denoeud F."/>
            <person name="Deschamps P."/>
            <person name="Dittami S.M."/>
            <person name="Gabaldon T."/>
            <person name="Gachon C.M."/>
            <person name="Groisillier A."/>
            <person name="Herve C."/>
            <person name="Jabbari K."/>
            <person name="Katinka M."/>
            <person name="Kloareg B."/>
            <person name="Kowalczyk N."/>
            <person name="Labadie K."/>
            <person name="Leblanc C."/>
            <person name="Lopez P.J."/>
            <person name="McLachlan D.H."/>
            <person name="Meslet-Cladiere L."/>
            <person name="Moustafa A."/>
            <person name="Nehr Z."/>
            <person name="Nyvall Collen P."/>
            <person name="Panaud O."/>
            <person name="Partensky F."/>
            <person name="Poulain J."/>
            <person name="Rensing S.A."/>
            <person name="Rousvoal S."/>
            <person name="Samson G."/>
            <person name="Symeonidi A."/>
            <person name="Weissenbach J."/>
            <person name="Zambounis A."/>
            <person name="Wincker P."/>
            <person name="Boyen C."/>
        </authorList>
    </citation>
    <scope>NUCLEOTIDE SEQUENCE [LARGE SCALE GENOMIC DNA]</scope>
    <source>
        <strain evidence="2">cv. Stackhouse</strain>
    </source>
</reference>
<dbReference type="Proteomes" id="UP000012073">
    <property type="component" value="Unassembled WGS sequence"/>
</dbReference>
<dbReference type="KEGG" id="ccp:CHC_T00007088001"/>
<dbReference type="AlphaFoldDB" id="R7QRW8"/>
<dbReference type="GeneID" id="17318274"/>
<accession>R7QRW8</accession>
<name>R7QRW8_CHOCR</name>
<organism evidence="1 2">
    <name type="scientific">Chondrus crispus</name>
    <name type="common">Carrageen Irish moss</name>
    <name type="synonym">Polymorpha crispa</name>
    <dbReference type="NCBI Taxonomy" id="2769"/>
    <lineage>
        <taxon>Eukaryota</taxon>
        <taxon>Rhodophyta</taxon>
        <taxon>Florideophyceae</taxon>
        <taxon>Rhodymeniophycidae</taxon>
        <taxon>Gigartinales</taxon>
        <taxon>Gigartinaceae</taxon>
        <taxon>Chondrus</taxon>
    </lineage>
</organism>
<dbReference type="RefSeq" id="XP_005710545.1">
    <property type="nucleotide sequence ID" value="XM_005710488.1"/>
</dbReference>
<evidence type="ECO:0000313" key="1">
    <source>
        <dbReference type="EMBL" id="CDF40251.1"/>
    </source>
</evidence>
<gene>
    <name evidence="1" type="ORF">CHC_T00007088001</name>
</gene>
<evidence type="ECO:0000313" key="2">
    <source>
        <dbReference type="Proteomes" id="UP000012073"/>
    </source>
</evidence>
<dbReference type="Gramene" id="CDF40251">
    <property type="protein sequence ID" value="CDF40251"/>
    <property type="gene ID" value="CHC_T00007088001"/>
</dbReference>